<dbReference type="Proteomes" id="UP000030554">
    <property type="component" value="Unassembled WGS sequence"/>
</dbReference>
<dbReference type="PROSITE" id="PS50943">
    <property type="entry name" value="HTH_CROC1"/>
    <property type="match status" value="1"/>
</dbReference>
<dbReference type="AlphaFoldDB" id="A0A0A2ZP65"/>
<dbReference type="CDD" id="cd00093">
    <property type="entry name" value="HTH_XRE"/>
    <property type="match status" value="1"/>
</dbReference>
<name>A0A0A2ZP65_9PAST</name>
<proteinExistence type="predicted"/>
<gene>
    <name evidence="2" type="ORF">IO48_12410</name>
</gene>
<dbReference type="PANTHER" id="PTHR33516">
    <property type="entry name" value="LEXA REPRESSOR"/>
    <property type="match status" value="1"/>
</dbReference>
<dbReference type="GO" id="GO:0003677">
    <property type="term" value="F:DNA binding"/>
    <property type="evidence" value="ECO:0007669"/>
    <property type="project" value="InterPro"/>
</dbReference>
<dbReference type="CDD" id="cd06529">
    <property type="entry name" value="S24_LexA-like"/>
    <property type="match status" value="1"/>
</dbReference>
<dbReference type="SUPFAM" id="SSF47413">
    <property type="entry name" value="lambda repressor-like DNA-binding domains"/>
    <property type="match status" value="1"/>
</dbReference>
<dbReference type="Gene3D" id="1.10.260.40">
    <property type="entry name" value="lambda repressor-like DNA-binding domains"/>
    <property type="match status" value="1"/>
</dbReference>
<dbReference type="SMART" id="SM00530">
    <property type="entry name" value="HTH_XRE"/>
    <property type="match status" value="1"/>
</dbReference>
<comment type="caution">
    <text evidence="2">The sequence shown here is derived from an EMBL/GenBank/DDBJ whole genome shotgun (WGS) entry which is preliminary data.</text>
</comment>
<dbReference type="RefSeq" id="WP_039164887.1">
    <property type="nucleotide sequence ID" value="NZ_JPJQ01000073.1"/>
</dbReference>
<dbReference type="InterPro" id="IPR039418">
    <property type="entry name" value="LexA-like"/>
</dbReference>
<dbReference type="Pfam" id="PF01381">
    <property type="entry name" value="HTH_3"/>
    <property type="match status" value="1"/>
</dbReference>
<accession>A0A0A2ZP65</accession>
<evidence type="ECO:0000313" key="3">
    <source>
        <dbReference type="Proteomes" id="UP000030554"/>
    </source>
</evidence>
<organism evidence="2 3">
    <name type="scientific">Gallibacterium anatis 4895</name>
    <dbReference type="NCBI Taxonomy" id="1396510"/>
    <lineage>
        <taxon>Bacteria</taxon>
        <taxon>Pseudomonadati</taxon>
        <taxon>Pseudomonadota</taxon>
        <taxon>Gammaproteobacteria</taxon>
        <taxon>Pasteurellales</taxon>
        <taxon>Pasteurellaceae</taxon>
        <taxon>Gallibacterium</taxon>
    </lineage>
</organism>
<dbReference type="SUPFAM" id="SSF51306">
    <property type="entry name" value="LexA/Signal peptidase"/>
    <property type="match status" value="1"/>
</dbReference>
<dbReference type="InterPro" id="IPR015927">
    <property type="entry name" value="Peptidase_S24_S26A/B/C"/>
</dbReference>
<dbReference type="InterPro" id="IPR010982">
    <property type="entry name" value="Lambda_DNA-bd_dom_sf"/>
</dbReference>
<dbReference type="EMBL" id="JPJQ01000073">
    <property type="protein sequence ID" value="KGQ58836.1"/>
    <property type="molecule type" value="Genomic_DNA"/>
</dbReference>
<reference evidence="2 3" key="1">
    <citation type="submission" date="2014-07" db="EMBL/GenBank/DDBJ databases">
        <title>Chaperone-usher fimbriae in a diverse selection of Gallibacterium genomes.</title>
        <authorList>
            <person name="Kudirkiene E."/>
            <person name="Bager R.J."/>
            <person name="Johnson T.J."/>
            <person name="Bojesen A.M."/>
        </authorList>
    </citation>
    <scope>NUCLEOTIDE SEQUENCE [LARGE SCALE GENOMIC DNA]</scope>
    <source>
        <strain evidence="2 3">4895</strain>
    </source>
</reference>
<dbReference type="InterPro" id="IPR050077">
    <property type="entry name" value="LexA_repressor"/>
</dbReference>
<sequence>MISEEKIRQGFAERLTIACKLKGLPDKGKGKMLADYLHLTPKAVSKWFNAETMPSTANIYAISKFLDVSKEWLTYGDKNASLEIIKPQRTYPLLSAVQAGLWKGINMLDSEQGYEMIPSSILASEDAFYLRIEGDSMTPRFNEGDLVLIDPTLCPTPGKFVAAVNHENKATFKQYKELGDLDEYGRPHFELVPLNPLFPKLSSLKQEIRIIGVAVERIETL</sequence>
<dbReference type="InterPro" id="IPR001387">
    <property type="entry name" value="Cro/C1-type_HTH"/>
</dbReference>
<evidence type="ECO:0000259" key="1">
    <source>
        <dbReference type="PROSITE" id="PS50943"/>
    </source>
</evidence>
<evidence type="ECO:0000313" key="2">
    <source>
        <dbReference type="EMBL" id="KGQ58836.1"/>
    </source>
</evidence>
<dbReference type="InterPro" id="IPR036286">
    <property type="entry name" value="LexA/Signal_pep-like_sf"/>
</dbReference>
<dbReference type="Gene3D" id="2.10.109.10">
    <property type="entry name" value="Umud Fragment, subunit A"/>
    <property type="match status" value="1"/>
</dbReference>
<feature type="domain" description="HTH cro/C1-type" evidence="1">
    <location>
        <begin position="33"/>
        <end position="73"/>
    </location>
</feature>
<dbReference type="Pfam" id="PF00717">
    <property type="entry name" value="Peptidase_S24"/>
    <property type="match status" value="1"/>
</dbReference>
<dbReference type="PANTHER" id="PTHR33516:SF2">
    <property type="entry name" value="LEXA REPRESSOR-RELATED"/>
    <property type="match status" value="1"/>
</dbReference>
<protein>
    <submittedName>
        <fullName evidence="2">Repressor</fullName>
    </submittedName>
</protein>